<sequence length="216" mass="24921">MHLKWCPISLGQRLSLTLEHDAKFGGPPMGKQKPIPRPSSHSSPRSISTTAQQQKNTAAKKQLAQSRRYPTKTIKQKLDHRNDPPAEVLKELADLTGLTRRKVWDWFNRARERAKPLEERRWAREVKPKREEKKRSARERVQKKMSAREKAKKAKKEADEKGADEEEEEEEENEGGDEEMEEEGGDEEMEISRTLPKNCLVSTMGRGGKAEFLHQE</sequence>
<evidence type="ECO:0000313" key="2">
    <source>
        <dbReference type="EMBL" id="CAG8980440.1"/>
    </source>
</evidence>
<protein>
    <recommendedName>
        <fullName evidence="4">Homeobox domain-containing protein</fullName>
    </recommendedName>
</protein>
<comment type="caution">
    <text evidence="2">The sequence shown here is derived from an EMBL/GenBank/DDBJ whole genome shotgun (WGS) entry which is preliminary data.</text>
</comment>
<dbReference type="Gene3D" id="1.10.10.60">
    <property type="entry name" value="Homeodomain-like"/>
    <property type="match status" value="1"/>
</dbReference>
<reference evidence="2" key="1">
    <citation type="submission" date="2021-07" db="EMBL/GenBank/DDBJ databases">
        <authorList>
            <person name="Durling M."/>
        </authorList>
    </citation>
    <scope>NUCLEOTIDE SEQUENCE</scope>
</reference>
<evidence type="ECO:0000313" key="3">
    <source>
        <dbReference type="Proteomes" id="UP000701801"/>
    </source>
</evidence>
<evidence type="ECO:0008006" key="4">
    <source>
        <dbReference type="Google" id="ProtNLM"/>
    </source>
</evidence>
<dbReference type="InterPro" id="IPR009057">
    <property type="entry name" value="Homeodomain-like_sf"/>
</dbReference>
<feature type="region of interest" description="Disordered" evidence="1">
    <location>
        <begin position="115"/>
        <end position="216"/>
    </location>
</feature>
<gene>
    <name evidence="2" type="ORF">HYALB_00012927</name>
</gene>
<keyword evidence="3" id="KW-1185">Reference proteome</keyword>
<dbReference type="OrthoDB" id="125004at2759"/>
<feature type="region of interest" description="Disordered" evidence="1">
    <location>
        <begin position="21"/>
        <end position="87"/>
    </location>
</feature>
<feature type="compositionally biased region" description="Basic and acidic residues" evidence="1">
    <location>
        <begin position="76"/>
        <end position="87"/>
    </location>
</feature>
<dbReference type="AlphaFoldDB" id="A0A9N9LWL8"/>
<evidence type="ECO:0000256" key="1">
    <source>
        <dbReference type="SAM" id="MobiDB-lite"/>
    </source>
</evidence>
<proteinExistence type="predicted"/>
<accession>A0A9N9LWL8</accession>
<dbReference type="Proteomes" id="UP000701801">
    <property type="component" value="Unassembled WGS sequence"/>
</dbReference>
<feature type="compositionally biased region" description="Acidic residues" evidence="1">
    <location>
        <begin position="162"/>
        <end position="189"/>
    </location>
</feature>
<organism evidence="2 3">
    <name type="scientific">Hymenoscyphus albidus</name>
    <dbReference type="NCBI Taxonomy" id="595503"/>
    <lineage>
        <taxon>Eukaryota</taxon>
        <taxon>Fungi</taxon>
        <taxon>Dikarya</taxon>
        <taxon>Ascomycota</taxon>
        <taxon>Pezizomycotina</taxon>
        <taxon>Leotiomycetes</taxon>
        <taxon>Helotiales</taxon>
        <taxon>Helotiaceae</taxon>
        <taxon>Hymenoscyphus</taxon>
    </lineage>
</organism>
<feature type="compositionally biased region" description="Basic and acidic residues" evidence="1">
    <location>
        <begin position="115"/>
        <end position="149"/>
    </location>
</feature>
<dbReference type="EMBL" id="CAJVRM010000386">
    <property type="protein sequence ID" value="CAG8980440.1"/>
    <property type="molecule type" value="Genomic_DNA"/>
</dbReference>
<dbReference type="SUPFAM" id="SSF46689">
    <property type="entry name" value="Homeodomain-like"/>
    <property type="match status" value="1"/>
</dbReference>
<name>A0A9N9LWL8_9HELO</name>
<feature type="compositionally biased region" description="Low complexity" evidence="1">
    <location>
        <begin position="38"/>
        <end position="65"/>
    </location>
</feature>